<evidence type="ECO:0000313" key="2">
    <source>
        <dbReference type="Proteomes" id="UP001500416"/>
    </source>
</evidence>
<name>A0ABP3DG84_9PSEU</name>
<organism evidence="1 2">
    <name type="scientific">Saccharothrix mutabilis subsp. mutabilis</name>
    <dbReference type="NCBI Taxonomy" id="66855"/>
    <lineage>
        <taxon>Bacteria</taxon>
        <taxon>Bacillati</taxon>
        <taxon>Actinomycetota</taxon>
        <taxon>Actinomycetes</taxon>
        <taxon>Pseudonocardiales</taxon>
        <taxon>Pseudonocardiaceae</taxon>
        <taxon>Saccharothrix</taxon>
    </lineage>
</organism>
<comment type="caution">
    <text evidence="1">The sequence shown here is derived from an EMBL/GenBank/DDBJ whole genome shotgun (WGS) entry which is preliminary data.</text>
</comment>
<gene>
    <name evidence="1" type="ORF">GCM10010492_32310</name>
</gene>
<sequence>MAAEPTTTTTTPPPPPPSVYTGSGDDVITLDRPAGVKIVKFECPACTGNTVLKSNGFESLLVNEIGAYTGLRWMDVRDGSRSTTLTVTATGAWTITVGGFDMAGTSDGAMSGSGDSVQIFTGNSTKARITNNGEGNFVVHVISVKSSRIALAVNHIGGYEGTVPFDGPALVEITSTGDWTITPS</sequence>
<dbReference type="EMBL" id="BAAABU010000005">
    <property type="protein sequence ID" value="GAA0231220.1"/>
    <property type="molecule type" value="Genomic_DNA"/>
</dbReference>
<dbReference type="Proteomes" id="UP001500416">
    <property type="component" value="Unassembled WGS sequence"/>
</dbReference>
<reference evidence="2" key="1">
    <citation type="journal article" date="2019" name="Int. J. Syst. Evol. Microbiol.">
        <title>The Global Catalogue of Microorganisms (GCM) 10K type strain sequencing project: providing services to taxonomists for standard genome sequencing and annotation.</title>
        <authorList>
            <consortium name="The Broad Institute Genomics Platform"/>
            <consortium name="The Broad Institute Genome Sequencing Center for Infectious Disease"/>
            <person name="Wu L."/>
            <person name="Ma J."/>
        </authorList>
    </citation>
    <scope>NUCLEOTIDE SEQUENCE [LARGE SCALE GENOMIC DNA]</scope>
    <source>
        <strain evidence="2">JCM 3380</strain>
    </source>
</reference>
<protein>
    <submittedName>
        <fullName evidence="1">Uncharacterized protein</fullName>
    </submittedName>
</protein>
<keyword evidence="2" id="KW-1185">Reference proteome</keyword>
<accession>A0ABP3DG84</accession>
<evidence type="ECO:0000313" key="1">
    <source>
        <dbReference type="EMBL" id="GAA0231220.1"/>
    </source>
</evidence>
<proteinExistence type="predicted"/>